<evidence type="ECO:0000256" key="1">
    <source>
        <dbReference type="SAM" id="MobiDB-lite"/>
    </source>
</evidence>
<keyword evidence="3" id="KW-1185">Reference proteome</keyword>
<proteinExistence type="predicted"/>
<name>A0ABV6GDK9_9BACI</name>
<evidence type="ECO:0000313" key="3">
    <source>
        <dbReference type="Proteomes" id="UP001589854"/>
    </source>
</evidence>
<dbReference type="EMBL" id="JBHLVO010000005">
    <property type="protein sequence ID" value="MFC0271649.1"/>
    <property type="molecule type" value="Genomic_DNA"/>
</dbReference>
<protein>
    <submittedName>
        <fullName evidence="2">YppG family protein</fullName>
    </submittedName>
</protein>
<accession>A0ABV6GDK9</accession>
<dbReference type="RefSeq" id="WP_378932911.1">
    <property type="nucleotide sequence ID" value="NZ_JBHLVO010000005.1"/>
</dbReference>
<sequence length="151" mass="17628">MNSNGHTRQSLRGRSRRRRPSQHPFTHPYQSYSQYGVDHAMPLYHQNTNQQQQNYLPYQQMYQQPNLQQQFTAPDSNQSYYQNYIPYPNPYPKPVPQLKQSTTGFQTVVGQFKKQDGQFDFNKMMDTAGQMMSAANQMGSLFKGVTSIFKV</sequence>
<feature type="region of interest" description="Disordered" evidence="1">
    <location>
        <begin position="1"/>
        <end position="31"/>
    </location>
</feature>
<organism evidence="2 3">
    <name type="scientific">Metabacillus herbersteinensis</name>
    <dbReference type="NCBI Taxonomy" id="283816"/>
    <lineage>
        <taxon>Bacteria</taxon>
        <taxon>Bacillati</taxon>
        <taxon>Bacillota</taxon>
        <taxon>Bacilli</taxon>
        <taxon>Bacillales</taxon>
        <taxon>Bacillaceae</taxon>
        <taxon>Metabacillus</taxon>
    </lineage>
</organism>
<dbReference type="Proteomes" id="UP001589854">
    <property type="component" value="Unassembled WGS sequence"/>
</dbReference>
<comment type="caution">
    <text evidence="2">The sequence shown here is derived from an EMBL/GenBank/DDBJ whole genome shotgun (WGS) entry which is preliminary data.</text>
</comment>
<gene>
    <name evidence="2" type="ORF">ACFFIX_09285</name>
</gene>
<dbReference type="InterPro" id="IPR025555">
    <property type="entry name" value="YppG"/>
</dbReference>
<evidence type="ECO:0000313" key="2">
    <source>
        <dbReference type="EMBL" id="MFC0271649.1"/>
    </source>
</evidence>
<dbReference type="Pfam" id="PF14179">
    <property type="entry name" value="YppG"/>
    <property type="match status" value="1"/>
</dbReference>
<reference evidence="2 3" key="1">
    <citation type="submission" date="2024-09" db="EMBL/GenBank/DDBJ databases">
        <authorList>
            <person name="Sun Q."/>
            <person name="Mori K."/>
        </authorList>
    </citation>
    <scope>NUCLEOTIDE SEQUENCE [LARGE SCALE GENOMIC DNA]</scope>
    <source>
        <strain evidence="2 3">CCM 7228</strain>
    </source>
</reference>
<feature type="compositionally biased region" description="Basic residues" evidence="1">
    <location>
        <begin position="9"/>
        <end position="21"/>
    </location>
</feature>